<name>A0ABP8NN53_9BACT</name>
<reference evidence="2" key="1">
    <citation type="journal article" date="2019" name="Int. J. Syst. Evol. Microbiol.">
        <title>The Global Catalogue of Microorganisms (GCM) 10K type strain sequencing project: providing services to taxonomists for standard genome sequencing and annotation.</title>
        <authorList>
            <consortium name="The Broad Institute Genomics Platform"/>
            <consortium name="The Broad Institute Genome Sequencing Center for Infectious Disease"/>
            <person name="Wu L."/>
            <person name="Ma J."/>
        </authorList>
    </citation>
    <scope>NUCLEOTIDE SEQUENCE [LARGE SCALE GENOMIC DNA]</scope>
    <source>
        <strain evidence="2">JCM 32105</strain>
    </source>
</reference>
<organism evidence="1 2">
    <name type="scientific">Nemorincola caseinilytica</name>
    <dbReference type="NCBI Taxonomy" id="2054315"/>
    <lineage>
        <taxon>Bacteria</taxon>
        <taxon>Pseudomonadati</taxon>
        <taxon>Bacteroidota</taxon>
        <taxon>Chitinophagia</taxon>
        <taxon>Chitinophagales</taxon>
        <taxon>Chitinophagaceae</taxon>
        <taxon>Nemorincola</taxon>
    </lineage>
</organism>
<proteinExistence type="predicted"/>
<dbReference type="RefSeq" id="WP_345083861.1">
    <property type="nucleotide sequence ID" value="NZ_BAABFA010000019.1"/>
</dbReference>
<sequence>MVGNENVTSINVRPYNYKELTTLYGVSQRTFKTWLEPFMAEIGEKRGRYFTVKQMEVIFKKLGFPKNMQEV</sequence>
<gene>
    <name evidence="1" type="ORF">GCM10023093_25750</name>
</gene>
<accession>A0ABP8NN53</accession>
<dbReference type="EMBL" id="BAABFA010000019">
    <property type="protein sequence ID" value="GAA4468336.1"/>
    <property type="molecule type" value="Genomic_DNA"/>
</dbReference>
<dbReference type="Proteomes" id="UP001500067">
    <property type="component" value="Unassembled WGS sequence"/>
</dbReference>
<comment type="caution">
    <text evidence="1">The sequence shown here is derived from an EMBL/GenBank/DDBJ whole genome shotgun (WGS) entry which is preliminary data.</text>
</comment>
<evidence type="ECO:0000313" key="2">
    <source>
        <dbReference type="Proteomes" id="UP001500067"/>
    </source>
</evidence>
<keyword evidence="2" id="KW-1185">Reference proteome</keyword>
<evidence type="ECO:0008006" key="3">
    <source>
        <dbReference type="Google" id="ProtNLM"/>
    </source>
</evidence>
<evidence type="ECO:0000313" key="1">
    <source>
        <dbReference type="EMBL" id="GAA4468336.1"/>
    </source>
</evidence>
<protein>
    <recommendedName>
        <fullName evidence="3">DUF4248 domain-containing protein</fullName>
    </recommendedName>
</protein>